<name>A0A450ZS08_9GAMM</name>
<accession>A0A450ZS08</accession>
<keyword evidence="2" id="KW-1133">Transmembrane helix</keyword>
<sequence>MPRAPLHISRDLEDHEKGVVTAMFFYTHGLGRRRKERTVSVFSNWGVPIIMAELSTLQTAPTDQPQGQTNKTSQFISDFGTQIAISIIIALVLFVGGFLGITRLAHYEDTIKDARDSLNKQLLEERKLAGTERENFRKEIDTRLKEIKDTIESVSEKYVAAAVGVRQEKIKRDIGELEKKTKARIKEIDEKLGPYRWLESRKDEVDSLVGIGSIGVAHSKMTELFRDKKPDMAIRVAKHALDSKISGDPDDFHNLAAELARQNLYSLASWVVLRGLEHFPQSV</sequence>
<feature type="coiled-coil region" evidence="1">
    <location>
        <begin position="104"/>
        <end position="157"/>
    </location>
</feature>
<gene>
    <name evidence="3" type="ORF">BECKTUN1418D_GA0071000_104914</name>
</gene>
<evidence type="ECO:0000256" key="1">
    <source>
        <dbReference type="SAM" id="Coils"/>
    </source>
</evidence>
<feature type="transmembrane region" description="Helical" evidence="2">
    <location>
        <begin position="83"/>
        <end position="105"/>
    </location>
</feature>
<dbReference type="EMBL" id="CAADFX010000049">
    <property type="protein sequence ID" value="VFK56561.1"/>
    <property type="molecule type" value="Genomic_DNA"/>
</dbReference>
<organism evidence="3">
    <name type="scientific">Candidatus Kentrum sp. TUN</name>
    <dbReference type="NCBI Taxonomy" id="2126343"/>
    <lineage>
        <taxon>Bacteria</taxon>
        <taxon>Pseudomonadati</taxon>
        <taxon>Pseudomonadota</taxon>
        <taxon>Gammaproteobacteria</taxon>
        <taxon>Candidatus Kentrum</taxon>
    </lineage>
</organism>
<keyword evidence="2" id="KW-0812">Transmembrane</keyword>
<evidence type="ECO:0000313" key="3">
    <source>
        <dbReference type="EMBL" id="VFK56561.1"/>
    </source>
</evidence>
<keyword evidence="1" id="KW-0175">Coiled coil</keyword>
<evidence type="ECO:0000256" key="2">
    <source>
        <dbReference type="SAM" id="Phobius"/>
    </source>
</evidence>
<dbReference type="AlphaFoldDB" id="A0A450ZS08"/>
<reference evidence="3" key="1">
    <citation type="submission" date="2019-02" db="EMBL/GenBank/DDBJ databases">
        <authorList>
            <person name="Gruber-Vodicka R. H."/>
            <person name="Seah K. B. B."/>
        </authorList>
    </citation>
    <scope>NUCLEOTIDE SEQUENCE</scope>
    <source>
        <strain evidence="3">BECK_BY1</strain>
    </source>
</reference>
<proteinExistence type="predicted"/>
<keyword evidence="2" id="KW-0472">Membrane</keyword>
<protein>
    <submittedName>
        <fullName evidence="3">Uncharacterized protein</fullName>
    </submittedName>
</protein>